<dbReference type="SUPFAM" id="SSF53850">
    <property type="entry name" value="Periplasmic binding protein-like II"/>
    <property type="match status" value="1"/>
</dbReference>
<organism evidence="3 4">
    <name type="scientific">Halodesulfovibrio aestuarii</name>
    <dbReference type="NCBI Taxonomy" id="126333"/>
    <lineage>
        <taxon>Bacteria</taxon>
        <taxon>Pseudomonadati</taxon>
        <taxon>Thermodesulfobacteriota</taxon>
        <taxon>Desulfovibrionia</taxon>
        <taxon>Desulfovibrionales</taxon>
        <taxon>Desulfovibrionaceae</taxon>
        <taxon>Halodesulfovibrio</taxon>
    </lineage>
</organism>
<dbReference type="PANTHER" id="PTHR35936:SF17">
    <property type="entry name" value="ARGININE-BINDING EXTRACELLULAR PROTEIN ARTP"/>
    <property type="match status" value="1"/>
</dbReference>
<reference evidence="3 4" key="1">
    <citation type="submission" date="2024-07" db="EMBL/GenBank/DDBJ databases">
        <title>Active virus-host system and metabolic interactions in a Lokiarchaeon culture.</title>
        <authorList>
            <person name="Ponce Toledo R.I."/>
            <person name="Rodrigues Oliveira T."/>
            <person name="Schleper C."/>
        </authorList>
    </citation>
    <scope>NUCLEOTIDE SEQUENCE [LARGE SCALE GENOMIC DNA]</scope>
    <source>
        <strain evidence="3 4">B35</strain>
    </source>
</reference>
<dbReference type="RefSeq" id="WP_051177322.1">
    <property type="nucleotide sequence ID" value="NZ_CP192217.1"/>
</dbReference>
<evidence type="ECO:0000259" key="2">
    <source>
        <dbReference type="Pfam" id="PF00497"/>
    </source>
</evidence>
<dbReference type="PANTHER" id="PTHR35936">
    <property type="entry name" value="MEMBRANE-BOUND LYTIC MUREIN TRANSGLYCOSYLASE F"/>
    <property type="match status" value="1"/>
</dbReference>
<evidence type="ECO:0000313" key="4">
    <source>
        <dbReference type="Proteomes" id="UP001568358"/>
    </source>
</evidence>
<comment type="caution">
    <text evidence="3">The sequence shown here is derived from an EMBL/GenBank/DDBJ whole genome shotgun (WGS) entry which is preliminary data.</text>
</comment>
<feature type="domain" description="Solute-binding protein family 3/N-terminal" evidence="2">
    <location>
        <begin position="50"/>
        <end position="280"/>
    </location>
</feature>
<dbReference type="InterPro" id="IPR001638">
    <property type="entry name" value="Solute-binding_3/MltF_N"/>
</dbReference>
<keyword evidence="1" id="KW-0732">Signal</keyword>
<keyword evidence="4" id="KW-1185">Reference proteome</keyword>
<gene>
    <name evidence="3" type="ORF">AB2Z07_05250</name>
</gene>
<sequence length="296" mass="32905">MNKRHAGLISVIFCFLSTILFYSTAHSVTLAEIRARGELYHLGVPYARFANTNADGLDCALIRRFAHRIGVRYKFVPTSWENAIPDLTGIRPALPGSSQSVTPIRGDILANGLSIIPERKRYVLFSKPTFTAQVWLLAKPDADIDPIHPTGSVERDIKSTLEKTAGKTVYGIKNLCIDVRLFPDLLHTAGSAENVPLGTLPQPISFVKSPYSIFLMESPSALMALGIWPYSFKIIGPVAKQQNMGAAFAPTSVELKEEFDRFLTEVWKSGEYQKLVASYYPNSFSYFKTFFTKSSP</sequence>
<dbReference type="Proteomes" id="UP001568358">
    <property type="component" value="Unassembled WGS sequence"/>
</dbReference>
<dbReference type="EMBL" id="JBFSOO010000003">
    <property type="protein sequence ID" value="MEZ6852944.1"/>
    <property type="molecule type" value="Genomic_DNA"/>
</dbReference>
<evidence type="ECO:0000313" key="3">
    <source>
        <dbReference type="EMBL" id="MEZ6852944.1"/>
    </source>
</evidence>
<evidence type="ECO:0000256" key="1">
    <source>
        <dbReference type="ARBA" id="ARBA00022729"/>
    </source>
</evidence>
<proteinExistence type="predicted"/>
<accession>A0ABV4JTF4</accession>
<name>A0ABV4JTF4_9BACT</name>
<protein>
    <submittedName>
        <fullName evidence="3">Substrate-binding periplasmic protein</fullName>
    </submittedName>
</protein>
<dbReference type="Pfam" id="PF00497">
    <property type="entry name" value="SBP_bac_3"/>
    <property type="match status" value="1"/>
</dbReference>
<dbReference type="Gene3D" id="3.40.190.10">
    <property type="entry name" value="Periplasmic binding protein-like II"/>
    <property type="match status" value="1"/>
</dbReference>